<protein>
    <submittedName>
        <fullName evidence="2">Uncharacterized protein</fullName>
    </submittedName>
</protein>
<evidence type="ECO:0000256" key="1">
    <source>
        <dbReference type="SAM" id="Phobius"/>
    </source>
</evidence>
<dbReference type="EMBL" id="JABXBU010002072">
    <property type="protein sequence ID" value="KAF8778673.1"/>
    <property type="molecule type" value="Genomic_DNA"/>
</dbReference>
<reference evidence="2" key="1">
    <citation type="journal article" date="2020" name="bioRxiv">
        <title>Chromosome-level reference genome of the European wasp spider Argiope bruennichi: a resource for studies on range expansion and evolutionary adaptation.</title>
        <authorList>
            <person name="Sheffer M.M."/>
            <person name="Hoppe A."/>
            <person name="Krehenwinkel H."/>
            <person name="Uhl G."/>
            <person name="Kuss A.W."/>
            <person name="Jensen L."/>
            <person name="Jensen C."/>
            <person name="Gillespie R.G."/>
            <person name="Hoff K.J."/>
            <person name="Prost S."/>
        </authorList>
    </citation>
    <scope>NUCLEOTIDE SEQUENCE</scope>
</reference>
<sequence length="103" mass="12321">MPEKMLMEKFLILSLEGETFKHLLTWVNRDEGIFKMFWQHKFLELEGSFPSLQRIITVLKISLFNVKIKNCHRLHFHHLFVEFILALLKFSTIIAVNEIFVNC</sequence>
<proteinExistence type="predicted"/>
<name>A0A8T0ERU8_ARGBR</name>
<comment type="caution">
    <text evidence="2">The sequence shown here is derived from an EMBL/GenBank/DDBJ whole genome shotgun (WGS) entry which is preliminary data.</text>
</comment>
<evidence type="ECO:0000313" key="3">
    <source>
        <dbReference type="Proteomes" id="UP000807504"/>
    </source>
</evidence>
<dbReference type="Proteomes" id="UP000807504">
    <property type="component" value="Unassembled WGS sequence"/>
</dbReference>
<dbReference type="AlphaFoldDB" id="A0A8T0ERU8"/>
<feature type="transmembrane region" description="Helical" evidence="1">
    <location>
        <begin position="79"/>
        <end position="100"/>
    </location>
</feature>
<keyword evidence="3" id="KW-1185">Reference proteome</keyword>
<keyword evidence="1" id="KW-0812">Transmembrane</keyword>
<keyword evidence="1" id="KW-1133">Transmembrane helix</keyword>
<evidence type="ECO:0000313" key="2">
    <source>
        <dbReference type="EMBL" id="KAF8778673.1"/>
    </source>
</evidence>
<keyword evidence="1" id="KW-0472">Membrane</keyword>
<organism evidence="2 3">
    <name type="scientific">Argiope bruennichi</name>
    <name type="common">Wasp spider</name>
    <name type="synonym">Aranea bruennichi</name>
    <dbReference type="NCBI Taxonomy" id="94029"/>
    <lineage>
        <taxon>Eukaryota</taxon>
        <taxon>Metazoa</taxon>
        <taxon>Ecdysozoa</taxon>
        <taxon>Arthropoda</taxon>
        <taxon>Chelicerata</taxon>
        <taxon>Arachnida</taxon>
        <taxon>Araneae</taxon>
        <taxon>Araneomorphae</taxon>
        <taxon>Entelegynae</taxon>
        <taxon>Araneoidea</taxon>
        <taxon>Araneidae</taxon>
        <taxon>Argiope</taxon>
    </lineage>
</organism>
<reference evidence="2" key="2">
    <citation type="submission" date="2020-06" db="EMBL/GenBank/DDBJ databases">
        <authorList>
            <person name="Sheffer M."/>
        </authorList>
    </citation>
    <scope>NUCLEOTIDE SEQUENCE</scope>
</reference>
<gene>
    <name evidence="2" type="ORF">HNY73_015374</name>
</gene>
<accession>A0A8T0ERU8</accession>